<dbReference type="EMBL" id="KZ772680">
    <property type="protein sequence ID" value="PTQ47357.1"/>
    <property type="molecule type" value="Genomic_DNA"/>
</dbReference>
<feature type="chain" id="PRO_5015315788" evidence="2">
    <location>
        <begin position="17"/>
        <end position="121"/>
    </location>
</feature>
<dbReference type="OrthoDB" id="1996546at2759"/>
<feature type="region of interest" description="Disordered" evidence="1">
    <location>
        <begin position="82"/>
        <end position="121"/>
    </location>
</feature>
<protein>
    <submittedName>
        <fullName evidence="3">Uncharacterized protein</fullName>
    </submittedName>
</protein>
<keyword evidence="4" id="KW-1185">Reference proteome</keyword>
<dbReference type="Proteomes" id="UP000244005">
    <property type="component" value="Unassembled WGS sequence"/>
</dbReference>
<feature type="signal peptide" evidence="2">
    <location>
        <begin position="1"/>
        <end position="16"/>
    </location>
</feature>
<reference evidence="4" key="1">
    <citation type="journal article" date="2017" name="Cell">
        <title>Insights into land plant evolution garnered from the Marchantia polymorpha genome.</title>
        <authorList>
            <person name="Bowman J.L."/>
            <person name="Kohchi T."/>
            <person name="Yamato K.T."/>
            <person name="Jenkins J."/>
            <person name="Shu S."/>
            <person name="Ishizaki K."/>
            <person name="Yamaoka S."/>
            <person name="Nishihama R."/>
            <person name="Nakamura Y."/>
            <person name="Berger F."/>
            <person name="Adam C."/>
            <person name="Aki S.S."/>
            <person name="Althoff F."/>
            <person name="Araki T."/>
            <person name="Arteaga-Vazquez M.A."/>
            <person name="Balasubrmanian S."/>
            <person name="Barry K."/>
            <person name="Bauer D."/>
            <person name="Boehm C.R."/>
            <person name="Briginshaw L."/>
            <person name="Caballero-Perez J."/>
            <person name="Catarino B."/>
            <person name="Chen F."/>
            <person name="Chiyoda S."/>
            <person name="Chovatia M."/>
            <person name="Davies K.M."/>
            <person name="Delmans M."/>
            <person name="Demura T."/>
            <person name="Dierschke T."/>
            <person name="Dolan L."/>
            <person name="Dorantes-Acosta A.E."/>
            <person name="Eklund D.M."/>
            <person name="Florent S.N."/>
            <person name="Flores-Sandoval E."/>
            <person name="Fujiyama A."/>
            <person name="Fukuzawa H."/>
            <person name="Galik B."/>
            <person name="Grimanelli D."/>
            <person name="Grimwood J."/>
            <person name="Grossniklaus U."/>
            <person name="Hamada T."/>
            <person name="Haseloff J."/>
            <person name="Hetherington A.J."/>
            <person name="Higo A."/>
            <person name="Hirakawa Y."/>
            <person name="Hundley H.N."/>
            <person name="Ikeda Y."/>
            <person name="Inoue K."/>
            <person name="Inoue S.I."/>
            <person name="Ishida S."/>
            <person name="Jia Q."/>
            <person name="Kakita M."/>
            <person name="Kanazawa T."/>
            <person name="Kawai Y."/>
            <person name="Kawashima T."/>
            <person name="Kennedy M."/>
            <person name="Kinose K."/>
            <person name="Kinoshita T."/>
            <person name="Kohara Y."/>
            <person name="Koide E."/>
            <person name="Komatsu K."/>
            <person name="Kopischke S."/>
            <person name="Kubo M."/>
            <person name="Kyozuka J."/>
            <person name="Lagercrantz U."/>
            <person name="Lin S.S."/>
            <person name="Lindquist E."/>
            <person name="Lipzen A.M."/>
            <person name="Lu C.W."/>
            <person name="De Luna E."/>
            <person name="Martienssen R.A."/>
            <person name="Minamino N."/>
            <person name="Mizutani M."/>
            <person name="Mizutani M."/>
            <person name="Mochizuki N."/>
            <person name="Monte I."/>
            <person name="Mosher R."/>
            <person name="Nagasaki H."/>
            <person name="Nakagami H."/>
            <person name="Naramoto S."/>
            <person name="Nishitani K."/>
            <person name="Ohtani M."/>
            <person name="Okamoto T."/>
            <person name="Okumura M."/>
            <person name="Phillips J."/>
            <person name="Pollak B."/>
            <person name="Reinders A."/>
            <person name="Rovekamp M."/>
            <person name="Sano R."/>
            <person name="Sawa S."/>
            <person name="Schmid M.W."/>
            <person name="Shirakawa M."/>
            <person name="Solano R."/>
            <person name="Spunde A."/>
            <person name="Suetsugu N."/>
            <person name="Sugano S."/>
            <person name="Sugiyama A."/>
            <person name="Sun R."/>
            <person name="Suzuki Y."/>
            <person name="Takenaka M."/>
            <person name="Takezawa D."/>
            <person name="Tomogane H."/>
            <person name="Tsuzuki M."/>
            <person name="Ueda T."/>
            <person name="Umeda M."/>
            <person name="Ward J.M."/>
            <person name="Watanabe Y."/>
            <person name="Yazaki K."/>
            <person name="Yokoyama R."/>
            <person name="Yoshitake Y."/>
            <person name="Yotsui I."/>
            <person name="Zachgo S."/>
            <person name="Schmutz J."/>
        </authorList>
    </citation>
    <scope>NUCLEOTIDE SEQUENCE [LARGE SCALE GENOMIC DNA]</scope>
    <source>
        <strain evidence="4">Tak-1</strain>
    </source>
</reference>
<organism evidence="3 4">
    <name type="scientific">Marchantia polymorpha</name>
    <name type="common">Common liverwort</name>
    <name type="synonym">Marchantia aquatica</name>
    <dbReference type="NCBI Taxonomy" id="3197"/>
    <lineage>
        <taxon>Eukaryota</taxon>
        <taxon>Viridiplantae</taxon>
        <taxon>Streptophyta</taxon>
        <taxon>Embryophyta</taxon>
        <taxon>Marchantiophyta</taxon>
        <taxon>Marchantiopsida</taxon>
        <taxon>Marchantiidae</taxon>
        <taxon>Marchantiales</taxon>
        <taxon>Marchantiaceae</taxon>
        <taxon>Marchantia</taxon>
    </lineage>
</organism>
<evidence type="ECO:0000256" key="1">
    <source>
        <dbReference type="SAM" id="MobiDB-lite"/>
    </source>
</evidence>
<gene>
    <name evidence="3" type="ORF">MARPO_0008s0125</name>
</gene>
<evidence type="ECO:0000256" key="2">
    <source>
        <dbReference type="SAM" id="SignalP"/>
    </source>
</evidence>
<evidence type="ECO:0000313" key="3">
    <source>
        <dbReference type="EMBL" id="PTQ47357.1"/>
    </source>
</evidence>
<proteinExistence type="predicted"/>
<name>A0A2R6XML3_MARPO</name>
<sequence length="121" mass="12895">MATGLTFLFLITLACSVMVEDISAMSDTAQLIPSVSGATRQVWFLLRGAHFENVNIEVWEVGESSRKMLHLREDMRTAPPTAFTLSSNVHQGPRKLLSDPGGYPGPNPPPSNGGSSAGPNG</sequence>
<dbReference type="AlphaFoldDB" id="A0A2R6XML3"/>
<keyword evidence="2" id="KW-0732">Signal</keyword>
<feature type="compositionally biased region" description="Low complexity" evidence="1">
    <location>
        <begin position="112"/>
        <end position="121"/>
    </location>
</feature>
<evidence type="ECO:0000313" key="4">
    <source>
        <dbReference type="Proteomes" id="UP000244005"/>
    </source>
</evidence>
<dbReference type="Gramene" id="Mp8g10970.1">
    <property type="protein sequence ID" value="Mp8g10970.1.cds"/>
    <property type="gene ID" value="Mp8g10970"/>
</dbReference>
<accession>A0A2R6XML3</accession>